<dbReference type="Proteomes" id="UP000013827">
    <property type="component" value="Unassembled WGS sequence"/>
</dbReference>
<dbReference type="AlphaFoldDB" id="A0A0D3JHY6"/>
<dbReference type="RefSeq" id="XP_005775550.1">
    <property type="nucleotide sequence ID" value="XM_005775493.1"/>
</dbReference>
<evidence type="ECO:0000313" key="3">
    <source>
        <dbReference type="Proteomes" id="UP000013827"/>
    </source>
</evidence>
<proteinExistence type="predicted"/>
<dbReference type="GeneID" id="17268668"/>
<dbReference type="HOGENOM" id="CLU_1879307_0_0_1"/>
<protein>
    <submittedName>
        <fullName evidence="2">Uncharacterized protein</fullName>
    </submittedName>
</protein>
<reference evidence="3" key="1">
    <citation type="journal article" date="2013" name="Nature">
        <title>Pan genome of the phytoplankton Emiliania underpins its global distribution.</title>
        <authorList>
            <person name="Read B.A."/>
            <person name="Kegel J."/>
            <person name="Klute M.J."/>
            <person name="Kuo A."/>
            <person name="Lefebvre S.C."/>
            <person name="Maumus F."/>
            <person name="Mayer C."/>
            <person name="Miller J."/>
            <person name="Monier A."/>
            <person name="Salamov A."/>
            <person name="Young J."/>
            <person name="Aguilar M."/>
            <person name="Claverie J.M."/>
            <person name="Frickenhaus S."/>
            <person name="Gonzalez K."/>
            <person name="Herman E.K."/>
            <person name="Lin Y.C."/>
            <person name="Napier J."/>
            <person name="Ogata H."/>
            <person name="Sarno A.F."/>
            <person name="Shmutz J."/>
            <person name="Schroeder D."/>
            <person name="de Vargas C."/>
            <person name="Verret F."/>
            <person name="von Dassow P."/>
            <person name="Valentin K."/>
            <person name="Van de Peer Y."/>
            <person name="Wheeler G."/>
            <person name="Dacks J.B."/>
            <person name="Delwiche C.F."/>
            <person name="Dyhrman S.T."/>
            <person name="Glockner G."/>
            <person name="John U."/>
            <person name="Richards T."/>
            <person name="Worden A.Z."/>
            <person name="Zhang X."/>
            <person name="Grigoriev I.V."/>
            <person name="Allen A.E."/>
            <person name="Bidle K."/>
            <person name="Borodovsky M."/>
            <person name="Bowler C."/>
            <person name="Brownlee C."/>
            <person name="Cock J.M."/>
            <person name="Elias M."/>
            <person name="Gladyshev V.N."/>
            <person name="Groth M."/>
            <person name="Guda C."/>
            <person name="Hadaegh A."/>
            <person name="Iglesias-Rodriguez M.D."/>
            <person name="Jenkins J."/>
            <person name="Jones B.M."/>
            <person name="Lawson T."/>
            <person name="Leese F."/>
            <person name="Lindquist E."/>
            <person name="Lobanov A."/>
            <person name="Lomsadze A."/>
            <person name="Malik S.B."/>
            <person name="Marsh M.E."/>
            <person name="Mackinder L."/>
            <person name="Mock T."/>
            <person name="Mueller-Roeber B."/>
            <person name="Pagarete A."/>
            <person name="Parker M."/>
            <person name="Probert I."/>
            <person name="Quesneville H."/>
            <person name="Raines C."/>
            <person name="Rensing S.A."/>
            <person name="Riano-Pachon D.M."/>
            <person name="Richier S."/>
            <person name="Rokitta S."/>
            <person name="Shiraiwa Y."/>
            <person name="Soanes D.M."/>
            <person name="van der Giezen M."/>
            <person name="Wahlund T.M."/>
            <person name="Williams B."/>
            <person name="Wilson W."/>
            <person name="Wolfe G."/>
            <person name="Wurch L.L."/>
        </authorList>
    </citation>
    <scope>NUCLEOTIDE SEQUENCE</scope>
</reference>
<accession>A0A0D3JHY6</accession>
<reference evidence="2" key="2">
    <citation type="submission" date="2024-10" db="UniProtKB">
        <authorList>
            <consortium name="EnsemblProtists"/>
        </authorList>
    </citation>
    <scope>IDENTIFICATION</scope>
</reference>
<name>A0A0D3JHY6_EMIH1</name>
<sequence>MSVLQWEKLSMGKLAHTLWGDGGSDGGAKGAAGALEKLMEPGRAFEIDISALEGRFARPDPSARFRRAESDNSDRSTVGSADGGTPRARVSLLEPKRSTSVGIAENTRRTVGIVENKLRGALGGKPLRDAILEHGA</sequence>
<feature type="region of interest" description="Disordered" evidence="1">
    <location>
        <begin position="58"/>
        <end position="103"/>
    </location>
</feature>
<dbReference type="EnsemblProtists" id="EOD23121">
    <property type="protein sequence ID" value="EOD23121"/>
    <property type="gene ID" value="EMIHUDRAFT_195715"/>
</dbReference>
<feature type="compositionally biased region" description="Basic and acidic residues" evidence="1">
    <location>
        <begin position="58"/>
        <end position="74"/>
    </location>
</feature>
<keyword evidence="3" id="KW-1185">Reference proteome</keyword>
<dbReference type="PaxDb" id="2903-EOD23121"/>
<evidence type="ECO:0000313" key="2">
    <source>
        <dbReference type="EnsemblProtists" id="EOD23121"/>
    </source>
</evidence>
<dbReference type="KEGG" id="ehx:EMIHUDRAFT_195715"/>
<organism evidence="2 3">
    <name type="scientific">Emiliania huxleyi (strain CCMP1516)</name>
    <dbReference type="NCBI Taxonomy" id="280463"/>
    <lineage>
        <taxon>Eukaryota</taxon>
        <taxon>Haptista</taxon>
        <taxon>Haptophyta</taxon>
        <taxon>Prymnesiophyceae</taxon>
        <taxon>Isochrysidales</taxon>
        <taxon>Noelaerhabdaceae</taxon>
        <taxon>Emiliania</taxon>
    </lineage>
</organism>
<evidence type="ECO:0000256" key="1">
    <source>
        <dbReference type="SAM" id="MobiDB-lite"/>
    </source>
</evidence>